<protein>
    <submittedName>
        <fullName evidence="1">Uncharacterized protein</fullName>
    </submittedName>
</protein>
<accession>V6LB29</accession>
<sequence>MGCFESIDMQGNPFNSQIEQHDFISQQGNNIFTRNILMQDNQANQESQVSLDICQQSTTTLAPLSRVQQYQLRIHNDELQPKTIIKAALLYAVQEFSDAETEFLEEQENQIKQGY</sequence>
<dbReference type="Proteomes" id="UP000018208">
    <property type="component" value="Unassembled WGS sequence"/>
</dbReference>
<dbReference type="VEuPathDB" id="GiardiaDB:SS50377_26585"/>
<dbReference type="EMBL" id="AUWU02000006">
    <property type="protein sequence ID" value="KAH0572375.1"/>
    <property type="molecule type" value="Genomic_DNA"/>
</dbReference>
<reference evidence="1 2" key="1">
    <citation type="journal article" date="2014" name="PLoS Genet.">
        <title>The Genome of Spironucleus salmonicida Highlights a Fish Pathogen Adapted to Fluctuating Environments.</title>
        <authorList>
            <person name="Xu F."/>
            <person name="Jerlstrom-Hultqvist J."/>
            <person name="Einarsson E."/>
            <person name="Astvaldsson A."/>
            <person name="Svard S.G."/>
            <person name="Andersson J.O."/>
        </authorList>
    </citation>
    <scope>NUCLEOTIDE SEQUENCE</scope>
    <source>
        <strain evidence="2">ATCC 50377</strain>
    </source>
</reference>
<name>V6LB29_9EUKA</name>
<evidence type="ECO:0000313" key="3">
    <source>
        <dbReference type="Proteomes" id="UP000018208"/>
    </source>
</evidence>
<evidence type="ECO:0000313" key="2">
    <source>
        <dbReference type="EMBL" id="KAH0572375.1"/>
    </source>
</evidence>
<proteinExistence type="predicted"/>
<keyword evidence="3" id="KW-1185">Reference proteome</keyword>
<gene>
    <name evidence="1" type="ORF">SS50377_19155</name>
    <name evidence="2" type="ORF">SS50377_26585</name>
</gene>
<dbReference type="AlphaFoldDB" id="V6LB29"/>
<organism evidence="1">
    <name type="scientific">Spironucleus salmonicida</name>
    <dbReference type="NCBI Taxonomy" id="348837"/>
    <lineage>
        <taxon>Eukaryota</taxon>
        <taxon>Metamonada</taxon>
        <taxon>Diplomonadida</taxon>
        <taxon>Hexamitidae</taxon>
        <taxon>Hexamitinae</taxon>
        <taxon>Spironucleus</taxon>
    </lineage>
</organism>
<reference evidence="2" key="2">
    <citation type="submission" date="2020-12" db="EMBL/GenBank/DDBJ databases">
        <title>New Spironucleus salmonicida genome in near-complete chromosomes.</title>
        <authorList>
            <person name="Xu F."/>
            <person name="Kurt Z."/>
            <person name="Jimenez-Gonzalez A."/>
            <person name="Astvaldsson A."/>
            <person name="Andersson J.O."/>
            <person name="Svard S.G."/>
        </authorList>
    </citation>
    <scope>NUCLEOTIDE SEQUENCE</scope>
    <source>
        <strain evidence="2">ATCC 50377</strain>
    </source>
</reference>
<dbReference type="EMBL" id="KI546170">
    <property type="protein sequence ID" value="EST41438.1"/>
    <property type="molecule type" value="Genomic_DNA"/>
</dbReference>
<evidence type="ECO:0000313" key="1">
    <source>
        <dbReference type="EMBL" id="EST41438.1"/>
    </source>
</evidence>